<organism evidence="11 13">
    <name type="scientific">Paenibacillus lignilyticus</name>
    <dbReference type="NCBI Taxonomy" id="1172615"/>
    <lineage>
        <taxon>Bacteria</taxon>
        <taxon>Bacillati</taxon>
        <taxon>Bacillota</taxon>
        <taxon>Bacilli</taxon>
        <taxon>Bacillales</taxon>
        <taxon>Paenibacillaceae</taxon>
        <taxon>Paenibacillus</taxon>
    </lineage>
</organism>
<keyword evidence="13" id="KW-1185">Reference proteome</keyword>
<gene>
    <name evidence="11" type="ORF">I8J30_03630</name>
    <name evidence="12" type="ORF">I8J30_12565</name>
</gene>
<dbReference type="Gene3D" id="1.10.10.60">
    <property type="entry name" value="Homeodomain-like"/>
    <property type="match status" value="2"/>
</dbReference>
<dbReference type="SMART" id="SM00448">
    <property type="entry name" value="REC"/>
    <property type="match status" value="1"/>
</dbReference>
<dbReference type="CDD" id="cd17536">
    <property type="entry name" value="REC_YesN-like"/>
    <property type="match status" value="1"/>
</dbReference>
<dbReference type="InterPro" id="IPR020449">
    <property type="entry name" value="Tscrpt_reg_AraC-type_HTH"/>
</dbReference>
<dbReference type="EMBL" id="JAGKSP010000004">
    <property type="protein sequence ID" value="MBP3963540.1"/>
    <property type="molecule type" value="Genomic_DNA"/>
</dbReference>
<evidence type="ECO:0000313" key="13">
    <source>
        <dbReference type="Proteomes" id="UP000673394"/>
    </source>
</evidence>
<dbReference type="RefSeq" id="WP_210655439.1">
    <property type="nucleotide sequence ID" value="NZ_JAGKSP010000001.1"/>
</dbReference>
<dbReference type="InterPro" id="IPR018060">
    <property type="entry name" value="HTH_AraC"/>
</dbReference>
<evidence type="ECO:0000256" key="4">
    <source>
        <dbReference type="ARBA" id="ARBA00023012"/>
    </source>
</evidence>
<keyword evidence="7" id="KW-0804">Transcription</keyword>
<dbReference type="InterPro" id="IPR018062">
    <property type="entry name" value="HTH_AraC-typ_CS"/>
</dbReference>
<evidence type="ECO:0000256" key="1">
    <source>
        <dbReference type="ARBA" id="ARBA00004496"/>
    </source>
</evidence>
<proteinExistence type="predicted"/>
<keyword evidence="2" id="KW-0963">Cytoplasm</keyword>
<evidence type="ECO:0000256" key="8">
    <source>
        <dbReference type="PROSITE-ProRule" id="PRU00169"/>
    </source>
</evidence>
<sequence length="523" mass="59634">MINLMIVDDEETTRDSLMELVPWSDWGITEMHSAENGIAALALAEKFKPSILLTDIRMPKMNGIELAQRFRILYPDCEIVFLSGFSDKEYLKSAIQLHAVDYLDKPVDMEQLKTLFIDVVKKIEHAATQKVDIQYRREEIVVDVICNKTDLSVWMDRVDSGILPLTTSEPFRVYTFLFNWSSATAEDEKPLVKQRILHLLNHSPSNSDQRYIAGFVGDRCLAIIANDPAAVQQMKAEAFAGNILESIQEASQGNYSLSAGCSDQTVRTDAFSLSYKAATEAAKRQFYAGTNRIYFPNSAAPGCYELDKGVYNRFKKMLRSDPPEAIIDYVNQLTEAIAAAEDPDTNKIRNLYFNHLRILFEVTMQWDAADSGDEQETTYMWREIDTRITLSELAAFLRSNIDMTMLKPESRAGGIEKIDEIKKYIASHYDSNQLSIQTIAQHTYLSQTYLCAFFKKSTGRTLNEFITALRIEKAKGLLQDRNKKLYDITTEIGLTDTNYFSTLFKKYTGSTPSEYRMKQLYES</sequence>
<dbReference type="PANTHER" id="PTHR42713">
    <property type="entry name" value="HISTIDINE KINASE-RELATED"/>
    <property type="match status" value="1"/>
</dbReference>
<dbReference type="Pfam" id="PF12833">
    <property type="entry name" value="HTH_18"/>
    <property type="match status" value="1"/>
</dbReference>
<dbReference type="InterPro" id="IPR009057">
    <property type="entry name" value="Homeodomain-like_sf"/>
</dbReference>
<evidence type="ECO:0000313" key="12">
    <source>
        <dbReference type="EMBL" id="MBP3963540.1"/>
    </source>
</evidence>
<feature type="modified residue" description="4-aspartylphosphate" evidence="8">
    <location>
        <position position="55"/>
    </location>
</feature>
<dbReference type="InterPro" id="IPR051552">
    <property type="entry name" value="HptR"/>
</dbReference>
<evidence type="ECO:0000256" key="3">
    <source>
        <dbReference type="ARBA" id="ARBA00022553"/>
    </source>
</evidence>
<dbReference type="SUPFAM" id="SSF46689">
    <property type="entry name" value="Homeodomain-like"/>
    <property type="match status" value="2"/>
</dbReference>
<dbReference type="Gene3D" id="3.40.50.2300">
    <property type="match status" value="1"/>
</dbReference>
<protein>
    <submittedName>
        <fullName evidence="11">Response regulator</fullName>
    </submittedName>
</protein>
<dbReference type="PROSITE" id="PS00041">
    <property type="entry name" value="HTH_ARAC_FAMILY_1"/>
    <property type="match status" value="1"/>
</dbReference>
<comment type="caution">
    <text evidence="11">The sequence shown here is derived from an EMBL/GenBank/DDBJ whole genome shotgun (WGS) entry which is preliminary data.</text>
</comment>
<keyword evidence="5" id="KW-0805">Transcription regulation</keyword>
<evidence type="ECO:0000256" key="6">
    <source>
        <dbReference type="ARBA" id="ARBA00023125"/>
    </source>
</evidence>
<dbReference type="EMBL" id="JAGKSP010000001">
    <property type="protein sequence ID" value="MBP3961789.1"/>
    <property type="molecule type" value="Genomic_DNA"/>
</dbReference>
<dbReference type="SMART" id="SM00342">
    <property type="entry name" value="HTH_ARAC"/>
    <property type="match status" value="1"/>
</dbReference>
<evidence type="ECO:0000256" key="2">
    <source>
        <dbReference type="ARBA" id="ARBA00022490"/>
    </source>
</evidence>
<evidence type="ECO:0000259" key="9">
    <source>
        <dbReference type="PROSITE" id="PS01124"/>
    </source>
</evidence>
<keyword evidence="4" id="KW-0902">Two-component regulatory system</keyword>
<dbReference type="InterPro" id="IPR001789">
    <property type="entry name" value="Sig_transdc_resp-reg_receiver"/>
</dbReference>
<evidence type="ECO:0000256" key="5">
    <source>
        <dbReference type="ARBA" id="ARBA00023015"/>
    </source>
</evidence>
<feature type="domain" description="Response regulatory" evidence="10">
    <location>
        <begin position="3"/>
        <end position="120"/>
    </location>
</feature>
<evidence type="ECO:0000259" key="10">
    <source>
        <dbReference type="PROSITE" id="PS50110"/>
    </source>
</evidence>
<evidence type="ECO:0000256" key="7">
    <source>
        <dbReference type="ARBA" id="ARBA00023163"/>
    </source>
</evidence>
<keyword evidence="3 8" id="KW-0597">Phosphoprotein</keyword>
<dbReference type="Pfam" id="PF00072">
    <property type="entry name" value="Response_reg"/>
    <property type="match status" value="1"/>
</dbReference>
<dbReference type="InterPro" id="IPR011006">
    <property type="entry name" value="CheY-like_superfamily"/>
</dbReference>
<dbReference type="Proteomes" id="UP000673394">
    <property type="component" value="Unassembled WGS sequence"/>
</dbReference>
<evidence type="ECO:0000313" key="11">
    <source>
        <dbReference type="EMBL" id="MBP3961789.1"/>
    </source>
</evidence>
<dbReference type="PROSITE" id="PS50110">
    <property type="entry name" value="RESPONSE_REGULATORY"/>
    <property type="match status" value="1"/>
</dbReference>
<dbReference type="PROSITE" id="PS01124">
    <property type="entry name" value="HTH_ARAC_FAMILY_2"/>
    <property type="match status" value="1"/>
</dbReference>
<name>A0ABS5C750_9BACL</name>
<comment type="subcellular location">
    <subcellularLocation>
        <location evidence="1">Cytoplasm</location>
    </subcellularLocation>
</comment>
<dbReference type="SUPFAM" id="SSF52172">
    <property type="entry name" value="CheY-like"/>
    <property type="match status" value="1"/>
</dbReference>
<dbReference type="PANTHER" id="PTHR42713:SF3">
    <property type="entry name" value="TRANSCRIPTIONAL REGULATORY PROTEIN HPTR"/>
    <property type="match status" value="1"/>
</dbReference>
<accession>A0ABS5C750</accession>
<dbReference type="PRINTS" id="PR00032">
    <property type="entry name" value="HTHARAC"/>
</dbReference>
<reference evidence="11 13" key="1">
    <citation type="submission" date="2021-04" db="EMBL/GenBank/DDBJ databases">
        <title>Paenibacillus sp. DLE-14 whole genome sequence.</title>
        <authorList>
            <person name="Ham Y.J."/>
        </authorList>
    </citation>
    <scope>NUCLEOTIDE SEQUENCE [LARGE SCALE GENOMIC DNA]</scope>
    <source>
        <strain evidence="11 13">DLE-14</strain>
    </source>
</reference>
<feature type="domain" description="HTH araC/xylS-type" evidence="9">
    <location>
        <begin position="419"/>
        <end position="518"/>
    </location>
</feature>
<keyword evidence="6" id="KW-0238">DNA-binding</keyword>